<accession>A0ACC2XAF8</accession>
<sequence length="333" mass="35786">MLQDAKQCSEKLTVEIDFLTATIKDIQELLSNGTITSVQLVQAYLNRIEANNRNGLKLRAVMETAQNTDLLAIAQICDDMRNKGVTSHGRTPWNFLVGQRQHRNGAEACKADWGWSARGGQPLSAYVAGGYPEANPDGSSSGSAIALSAGWAPGTLGTETCGSLIMPAQRAAAYSLRSTVGLISHHGVIPISATCDTVGPITKSAYDAALLLECMSGYDAKDPATDAARGYTLDDYTQFTKLPHATFEGKRFGVPLHGILDATRWAIDALHSAPPFGKWSHSARPFAIMSVYQRTMNGPDADAIVRAELKEGLAEYLNGMQSSAVKNLRDIIE</sequence>
<organism evidence="1 2">
    <name type="scientific">Naganishia onofrii</name>
    <dbReference type="NCBI Taxonomy" id="1851511"/>
    <lineage>
        <taxon>Eukaryota</taxon>
        <taxon>Fungi</taxon>
        <taxon>Dikarya</taxon>
        <taxon>Basidiomycota</taxon>
        <taxon>Agaricomycotina</taxon>
        <taxon>Tremellomycetes</taxon>
        <taxon>Filobasidiales</taxon>
        <taxon>Filobasidiaceae</taxon>
        <taxon>Naganishia</taxon>
    </lineage>
</organism>
<evidence type="ECO:0000313" key="1">
    <source>
        <dbReference type="EMBL" id="KAJ9120375.1"/>
    </source>
</evidence>
<name>A0ACC2XAF8_9TREE</name>
<reference evidence="1" key="1">
    <citation type="submission" date="2023-04" db="EMBL/GenBank/DDBJ databases">
        <title>Draft Genome sequencing of Naganishia species isolated from polar environments using Oxford Nanopore Technology.</title>
        <authorList>
            <person name="Leo P."/>
            <person name="Venkateswaran K."/>
        </authorList>
    </citation>
    <scope>NUCLEOTIDE SEQUENCE</scope>
    <source>
        <strain evidence="1">DBVPG 5303</strain>
    </source>
</reference>
<dbReference type="Proteomes" id="UP001234202">
    <property type="component" value="Unassembled WGS sequence"/>
</dbReference>
<evidence type="ECO:0000313" key="2">
    <source>
        <dbReference type="Proteomes" id="UP001234202"/>
    </source>
</evidence>
<dbReference type="EMBL" id="JASBWV010000021">
    <property type="protein sequence ID" value="KAJ9120375.1"/>
    <property type="molecule type" value="Genomic_DNA"/>
</dbReference>
<keyword evidence="2" id="KW-1185">Reference proteome</keyword>
<proteinExistence type="predicted"/>
<comment type="caution">
    <text evidence="1">The sequence shown here is derived from an EMBL/GenBank/DDBJ whole genome shotgun (WGS) entry which is preliminary data.</text>
</comment>
<protein>
    <submittedName>
        <fullName evidence="1">Uncharacterized protein</fullName>
    </submittedName>
</protein>
<gene>
    <name evidence="1" type="ORF">QFC24_005332</name>
</gene>